<protein>
    <recommendedName>
        <fullName evidence="5">T9SS type A sorting domain-containing protein</fullName>
    </recommendedName>
</protein>
<evidence type="ECO:0000259" key="3">
    <source>
        <dbReference type="Pfam" id="PF07705"/>
    </source>
</evidence>
<dbReference type="InterPro" id="IPR001769">
    <property type="entry name" value="Gingipain"/>
</dbReference>
<accession>A0A7C4YII1</accession>
<sequence length="945" mass="105956">MKKLLIFFISISLFSQGLKITYEPIEGVPIFPSKIKPVRSEEILKPMRIPVHKDKTPFVFNKIYGKPFLYSGFEGSKQSYDTLYYWNTSAEDFFYWDQPDEYGDINYSVRFTPLHNGTLKSAIFWFYHLVGSGNIRIHIWNDNGGYPGTEIGYVDFPTSGIQPWPYGTIIDLSSLGISVSTTADFYIGYSLLSGVNTLGLVYDTVGLAPERCYDYWSTYGNWETSDWIHSNITWLIEAVVEYGGTTTQPNLTYYTPSGWDGPIVPSSVAGTHTIGPNLQGDSTTYIDWAIINNGSDTALATFYIYLYSDGTPIAGWYTDSLPPNYYAYVEDYAYTFSSGTHTLKIFADSTNTIAESNESDNIYSQGFTWGGGGGGGVLGARYIIITSSSFVPYFEPLAWWKTKKGVPAKIVTTDYIYANYSGSDNQQKIRNFIIAQRDSGAKYILLGGQGDQEHGEGIVPRRDVWCMQSGGGVYPDEDTIPCDMYYSNLDGTWNGDGDNVYGEMGDNVDLYSDITVGRAPVKNTSQVQNFVNKILTYEKNPPTGYIKKILLPSVKLFDYYYHGVNYYGYVVNNAISNITPSGWQDSKLEDNNVSQTWNLRQAVIDSLNNGFHFCHHADHGDEYGHYYLGGNTVYNYSDADAMTNGTKYSIINAISCFTGAIDEASSSASYDCVAEHYVNRVSNGAVATMMNTRYGLGYPPDMGPSEVLDTTFYHLLFSEGYYHLGEAFAESKDRWASSAQSDEGFRWSVYELTLFGDPEMPIWTDTPQNMSISINLDSLLVNQDNNLQITVQTAKSPISGALVCIATKDYDVYDTLLTNSSGIASFTVHPSKEETIFITVTKHNYIPQENYRLAKNSVGINEEIIEPFLELSTGINKPIKIRYFIPDKDDVSISVVDILGRNSVLFKGIKEKGIYEITYRPEKSGIYFIKLKLKEKEIIKKAVFF</sequence>
<comment type="caution">
    <text evidence="4">The sequence shown here is derived from an EMBL/GenBank/DDBJ whole genome shotgun (WGS) entry which is preliminary data.</text>
</comment>
<dbReference type="EMBL" id="DTHG01000070">
    <property type="protein sequence ID" value="HGW92009.1"/>
    <property type="molecule type" value="Genomic_DNA"/>
</dbReference>
<dbReference type="GO" id="GO:0008234">
    <property type="term" value="F:cysteine-type peptidase activity"/>
    <property type="evidence" value="ECO:0007669"/>
    <property type="project" value="InterPro"/>
</dbReference>
<dbReference type="GO" id="GO:0006508">
    <property type="term" value="P:proteolysis"/>
    <property type="evidence" value="ECO:0007669"/>
    <property type="project" value="InterPro"/>
</dbReference>
<evidence type="ECO:0000259" key="2">
    <source>
        <dbReference type="Pfam" id="PF01364"/>
    </source>
</evidence>
<reference evidence="4" key="1">
    <citation type="journal article" date="2020" name="mSystems">
        <title>Genome- and Community-Level Interaction Insights into Carbon Utilization and Element Cycling Functions of Hydrothermarchaeota in Hydrothermal Sediment.</title>
        <authorList>
            <person name="Zhou Z."/>
            <person name="Liu Y."/>
            <person name="Xu W."/>
            <person name="Pan J."/>
            <person name="Luo Z.H."/>
            <person name="Li M."/>
        </authorList>
    </citation>
    <scope>NUCLEOTIDE SEQUENCE [LARGE SCALE GENOMIC DNA]</scope>
    <source>
        <strain evidence="4">SpSt-780</strain>
    </source>
</reference>
<dbReference type="Pfam" id="PF07705">
    <property type="entry name" value="CARDB"/>
    <property type="match status" value="1"/>
</dbReference>
<dbReference type="Gene3D" id="3.40.50.1460">
    <property type="match status" value="1"/>
</dbReference>
<dbReference type="Gene3D" id="3.40.50.10390">
    <property type="entry name" value="Gingipain r, domain 1"/>
    <property type="match status" value="1"/>
</dbReference>
<dbReference type="Pfam" id="PF01364">
    <property type="entry name" value="Peptidase_C25"/>
    <property type="match status" value="1"/>
</dbReference>
<feature type="domain" description="CARDB" evidence="3">
    <location>
        <begin position="282"/>
        <end position="364"/>
    </location>
</feature>
<keyword evidence="1" id="KW-0732">Signal</keyword>
<dbReference type="InterPro" id="IPR011635">
    <property type="entry name" value="CARDB"/>
</dbReference>
<feature type="domain" description="Gingipain" evidence="2">
    <location>
        <begin position="382"/>
        <end position="761"/>
    </location>
</feature>
<dbReference type="AlphaFoldDB" id="A0A7C4YII1"/>
<evidence type="ECO:0008006" key="5">
    <source>
        <dbReference type="Google" id="ProtNLM"/>
    </source>
</evidence>
<dbReference type="InterPro" id="IPR013783">
    <property type="entry name" value="Ig-like_fold"/>
</dbReference>
<gene>
    <name evidence="4" type="ORF">ENV67_05650</name>
</gene>
<name>A0A7C4YII1_UNCW3</name>
<evidence type="ECO:0000313" key="4">
    <source>
        <dbReference type="EMBL" id="HGW92009.1"/>
    </source>
</evidence>
<dbReference type="Gene3D" id="2.60.40.10">
    <property type="entry name" value="Immunoglobulins"/>
    <property type="match status" value="2"/>
</dbReference>
<proteinExistence type="predicted"/>
<dbReference type="InterPro" id="IPR029031">
    <property type="entry name" value="Gingipain_N_sf"/>
</dbReference>
<dbReference type="InterPro" id="IPR029030">
    <property type="entry name" value="Caspase-like_dom_sf"/>
</dbReference>
<evidence type="ECO:0000256" key="1">
    <source>
        <dbReference type="ARBA" id="ARBA00022729"/>
    </source>
</evidence>
<dbReference type="SUPFAM" id="SSF52129">
    <property type="entry name" value="Caspase-like"/>
    <property type="match status" value="1"/>
</dbReference>
<organism evidence="4">
    <name type="scientific">candidate division WOR-3 bacterium</name>
    <dbReference type="NCBI Taxonomy" id="2052148"/>
    <lineage>
        <taxon>Bacteria</taxon>
        <taxon>Bacteria division WOR-3</taxon>
    </lineage>
</organism>